<dbReference type="KEGG" id="pbk:Back11_05170"/>
<dbReference type="GO" id="GO:0016042">
    <property type="term" value="P:lipid catabolic process"/>
    <property type="evidence" value="ECO:0007669"/>
    <property type="project" value="UniProtKB-KW"/>
</dbReference>
<reference evidence="5 6" key="1">
    <citation type="submission" date="2018-11" db="EMBL/GenBank/DDBJ databases">
        <title>Complete genome sequence of Paenibacillus baekrokdamisoli strain KCTC 33723.</title>
        <authorList>
            <person name="Kang S.W."/>
            <person name="Lee K.C."/>
            <person name="Kim K.K."/>
            <person name="Kim J.S."/>
            <person name="Kim D.S."/>
            <person name="Ko S.H."/>
            <person name="Yang S.H."/>
            <person name="Lee J.S."/>
        </authorList>
    </citation>
    <scope>NUCLEOTIDE SEQUENCE [LARGE SCALE GENOMIC DNA]</scope>
    <source>
        <strain evidence="5 6">KCTC 33723</strain>
    </source>
</reference>
<feature type="transmembrane region" description="Helical" evidence="4">
    <location>
        <begin position="80"/>
        <end position="104"/>
    </location>
</feature>
<evidence type="ECO:0000256" key="2">
    <source>
        <dbReference type="ARBA" id="ARBA00022963"/>
    </source>
</evidence>
<keyword evidence="2" id="KW-0442">Lipid degradation</keyword>
<dbReference type="PANTHER" id="PTHR10272">
    <property type="entry name" value="PLATELET-ACTIVATING FACTOR ACETYLHYDROLASE"/>
    <property type="match status" value="1"/>
</dbReference>
<organism evidence="5 6">
    <name type="scientific">Paenibacillus baekrokdamisoli</name>
    <dbReference type="NCBI Taxonomy" id="1712516"/>
    <lineage>
        <taxon>Bacteria</taxon>
        <taxon>Bacillati</taxon>
        <taxon>Bacillota</taxon>
        <taxon>Bacilli</taxon>
        <taxon>Bacillales</taxon>
        <taxon>Paenibacillaceae</taxon>
        <taxon>Paenibacillus</taxon>
    </lineage>
</organism>
<evidence type="ECO:0000256" key="4">
    <source>
        <dbReference type="SAM" id="Phobius"/>
    </source>
</evidence>
<keyword evidence="4" id="KW-0472">Membrane</keyword>
<evidence type="ECO:0000313" key="6">
    <source>
        <dbReference type="Proteomes" id="UP000275368"/>
    </source>
</evidence>
<dbReference type="RefSeq" id="WP_221226555.1">
    <property type="nucleotide sequence ID" value="NZ_JACHXC010000001.1"/>
</dbReference>
<keyword evidence="6" id="KW-1185">Reference proteome</keyword>
<dbReference type="Proteomes" id="UP000275368">
    <property type="component" value="Chromosome"/>
</dbReference>
<keyword evidence="1 5" id="KW-0378">Hydrolase</keyword>
<keyword evidence="4" id="KW-1133">Transmembrane helix</keyword>
<dbReference type="Gene3D" id="3.40.50.1820">
    <property type="entry name" value="alpha/beta hydrolase"/>
    <property type="match status" value="1"/>
</dbReference>
<evidence type="ECO:0000313" key="5">
    <source>
        <dbReference type="EMBL" id="BBH19172.1"/>
    </source>
</evidence>
<name>A0A3G9ILT3_9BACL</name>
<dbReference type="GO" id="GO:0003847">
    <property type="term" value="F:1-alkyl-2-acetylglycerophosphocholine esterase activity"/>
    <property type="evidence" value="ECO:0007669"/>
    <property type="project" value="TreeGrafter"/>
</dbReference>
<dbReference type="PANTHER" id="PTHR10272:SF0">
    <property type="entry name" value="PLATELET-ACTIVATING FACTOR ACETYLHYDROLASE"/>
    <property type="match status" value="1"/>
</dbReference>
<accession>A0A3G9ILT3</accession>
<feature type="transmembrane region" description="Helical" evidence="4">
    <location>
        <begin position="50"/>
        <end position="68"/>
    </location>
</feature>
<gene>
    <name evidence="5" type="ORF">Back11_05170</name>
</gene>
<sequence length="495" mass="55288">MEWVLLAFAGGMLTLANLRYTYRTRQMARILSFLSIVAAAIHGITEGFRAQMILIYFMILLISVVVWIKKPQQLVSTLKSWVVIPLVILSLLGYTLSAALPIVLPVFSFDKPTGSYTVGTTIRYVTDPSREETFTADPNDHRELLIQIWYPSSQPTHSTTGNYGVNSHAILKEVEKDYQIPAILLSNLEMVKTYSTKDAPISTRESAYPVLLFSHGLSLYGFQNTYQMEELASHGFIVVAIQHTYNALLTVLPDGRKLSDQPINLSKFQGFIDMNEILNKVWVKDAGSVLDYLQNINLSSSETMFKGKLDMLRVGMLGHSFGGAAAAQTLFLDSRVKAAINLDGTLFGTVALPSTSIPKPFMQISADVPESEKAPSFLTAEEMSESDLKKLGATREEYAKNQDFLTLFSNNSKHALNNHGYQVWIKGVEHYTFSDIPLYSPLIPLIFGDRTDTKLAHRIINDYTLAFFEKTLKQTNPSLLNDSKSPYPEAALEIK</sequence>
<feature type="transmembrane region" description="Helical" evidence="4">
    <location>
        <begin position="27"/>
        <end position="44"/>
    </location>
</feature>
<dbReference type="Pfam" id="PF03403">
    <property type="entry name" value="PAF-AH_p_II"/>
    <property type="match status" value="1"/>
</dbReference>
<evidence type="ECO:0000256" key="1">
    <source>
        <dbReference type="ARBA" id="ARBA00022801"/>
    </source>
</evidence>
<protein>
    <submittedName>
        <fullName evidence="5">Carboxylic ester hydrolase</fullName>
    </submittedName>
</protein>
<proteinExistence type="predicted"/>
<keyword evidence="3" id="KW-0443">Lipid metabolism</keyword>
<dbReference type="InterPro" id="IPR029058">
    <property type="entry name" value="AB_hydrolase_fold"/>
</dbReference>
<dbReference type="SUPFAM" id="SSF53474">
    <property type="entry name" value="alpha/beta-Hydrolases"/>
    <property type="match status" value="1"/>
</dbReference>
<dbReference type="AlphaFoldDB" id="A0A3G9ILT3"/>
<evidence type="ECO:0000256" key="3">
    <source>
        <dbReference type="ARBA" id="ARBA00023098"/>
    </source>
</evidence>
<keyword evidence="4" id="KW-0812">Transmembrane</keyword>
<dbReference type="EMBL" id="AP019308">
    <property type="protein sequence ID" value="BBH19172.1"/>
    <property type="molecule type" value="Genomic_DNA"/>
</dbReference>